<protein>
    <submittedName>
        <fullName evidence="1">Uncharacterized protein</fullName>
    </submittedName>
</protein>
<name>A0A177KWQ9_9BACI</name>
<gene>
    <name evidence="1" type="ORF">AWH48_18870</name>
</gene>
<evidence type="ECO:0000313" key="1">
    <source>
        <dbReference type="EMBL" id="OAH57607.1"/>
    </source>
</evidence>
<comment type="caution">
    <text evidence="1">The sequence shown here is derived from an EMBL/GenBank/DDBJ whole genome shotgun (WGS) entry which is preliminary data.</text>
</comment>
<dbReference type="RefSeq" id="WP_018395753.1">
    <property type="nucleotide sequence ID" value="NZ_LQWZ01000013.1"/>
</dbReference>
<dbReference type="AlphaFoldDB" id="A0A177KWQ9"/>
<sequence>MYSVEEITNELLNGEFGYQEVHFIEKEFLPGEGDQYIGFIYDVKGTFDGNNYEVSVFSHDGSTFEIRKDSDQGFDDLEGKFTL</sequence>
<dbReference type="Proteomes" id="UP000077271">
    <property type="component" value="Unassembled WGS sequence"/>
</dbReference>
<organism evidence="1 2">
    <name type="scientific">Domibacillus aminovorans</name>
    <dbReference type="NCBI Taxonomy" id="29332"/>
    <lineage>
        <taxon>Bacteria</taxon>
        <taxon>Bacillati</taxon>
        <taxon>Bacillota</taxon>
        <taxon>Bacilli</taxon>
        <taxon>Bacillales</taxon>
        <taxon>Bacillaceae</taxon>
        <taxon>Domibacillus</taxon>
    </lineage>
</organism>
<reference evidence="1 2" key="1">
    <citation type="submission" date="2016-01" db="EMBL/GenBank/DDBJ databases">
        <title>Investigation of taxonomic status of Bacillus aminovorans.</title>
        <authorList>
            <person name="Verma A."/>
            <person name="Pal Y."/>
            <person name="Krishnamurthi S."/>
        </authorList>
    </citation>
    <scope>NUCLEOTIDE SEQUENCE [LARGE SCALE GENOMIC DNA]</scope>
    <source>
        <strain evidence="1 2">DSM 4337</strain>
    </source>
</reference>
<accession>A0A177KWQ9</accession>
<dbReference type="EMBL" id="LQWZ01000013">
    <property type="protein sequence ID" value="OAH57607.1"/>
    <property type="molecule type" value="Genomic_DNA"/>
</dbReference>
<proteinExistence type="predicted"/>
<dbReference type="OrthoDB" id="2978254at2"/>
<evidence type="ECO:0000313" key="2">
    <source>
        <dbReference type="Proteomes" id="UP000077271"/>
    </source>
</evidence>